<dbReference type="EMBL" id="MBFR01000307">
    <property type="protein sequence ID" value="PVU89571.1"/>
    <property type="molecule type" value="Genomic_DNA"/>
</dbReference>
<protein>
    <submittedName>
        <fullName evidence="2">Uncharacterized protein</fullName>
    </submittedName>
</protein>
<dbReference type="AlphaFoldDB" id="A0A2T9YB70"/>
<evidence type="ECO:0000313" key="3">
    <source>
        <dbReference type="Proteomes" id="UP000245383"/>
    </source>
</evidence>
<feature type="compositionally biased region" description="Acidic residues" evidence="1">
    <location>
        <begin position="72"/>
        <end position="81"/>
    </location>
</feature>
<keyword evidence="3" id="KW-1185">Reference proteome</keyword>
<evidence type="ECO:0000256" key="1">
    <source>
        <dbReference type="SAM" id="MobiDB-lite"/>
    </source>
</evidence>
<name>A0A2T9YB70_9FUNG</name>
<feature type="region of interest" description="Disordered" evidence="1">
    <location>
        <begin position="72"/>
        <end position="100"/>
    </location>
</feature>
<organism evidence="2 3">
    <name type="scientific">Smittium simulii</name>
    <dbReference type="NCBI Taxonomy" id="133385"/>
    <lineage>
        <taxon>Eukaryota</taxon>
        <taxon>Fungi</taxon>
        <taxon>Fungi incertae sedis</taxon>
        <taxon>Zoopagomycota</taxon>
        <taxon>Kickxellomycotina</taxon>
        <taxon>Harpellomycetes</taxon>
        <taxon>Harpellales</taxon>
        <taxon>Legeriomycetaceae</taxon>
        <taxon>Smittium</taxon>
    </lineage>
</organism>
<dbReference type="OrthoDB" id="5584559at2759"/>
<evidence type="ECO:0000313" key="2">
    <source>
        <dbReference type="EMBL" id="PVU89571.1"/>
    </source>
</evidence>
<gene>
    <name evidence="2" type="ORF">BB561_005288</name>
</gene>
<sequence>MKECPYCGFASDSMDLYFDHIYFDERHNYFYYKKLKQREYNHKLYLQSKKDAYQTSICDSNDSISSTFEISEPESESDSCSDIDNNNNNSSRLINNNDSS</sequence>
<dbReference type="Proteomes" id="UP000245383">
    <property type="component" value="Unassembled WGS sequence"/>
</dbReference>
<reference evidence="2 3" key="1">
    <citation type="journal article" date="2018" name="MBio">
        <title>Comparative Genomics Reveals the Core Gene Toolbox for the Fungus-Insect Symbiosis.</title>
        <authorList>
            <person name="Wang Y."/>
            <person name="Stata M."/>
            <person name="Wang W."/>
            <person name="Stajich J.E."/>
            <person name="White M.M."/>
            <person name="Moncalvo J.M."/>
        </authorList>
    </citation>
    <scope>NUCLEOTIDE SEQUENCE [LARGE SCALE GENOMIC DNA]</scope>
    <source>
        <strain evidence="2 3">SWE-8-4</strain>
    </source>
</reference>
<comment type="caution">
    <text evidence="2">The sequence shown here is derived from an EMBL/GenBank/DDBJ whole genome shotgun (WGS) entry which is preliminary data.</text>
</comment>
<feature type="compositionally biased region" description="Low complexity" evidence="1">
    <location>
        <begin position="82"/>
        <end position="100"/>
    </location>
</feature>
<proteinExistence type="predicted"/>
<accession>A0A2T9YB70</accession>